<evidence type="ECO:0000256" key="4">
    <source>
        <dbReference type="PROSITE-ProRule" id="PRU00433"/>
    </source>
</evidence>
<dbReference type="GO" id="GO:0046872">
    <property type="term" value="F:metal ion binding"/>
    <property type="evidence" value="ECO:0007669"/>
    <property type="project" value="UniProtKB-KW"/>
</dbReference>
<dbReference type="SUPFAM" id="SSF46626">
    <property type="entry name" value="Cytochrome c"/>
    <property type="match status" value="1"/>
</dbReference>
<evidence type="ECO:0000259" key="5">
    <source>
        <dbReference type="PROSITE" id="PS51007"/>
    </source>
</evidence>
<dbReference type="PROSITE" id="PS51007">
    <property type="entry name" value="CYTC"/>
    <property type="match status" value="1"/>
</dbReference>
<keyword evidence="2 4" id="KW-0479">Metal-binding</keyword>
<reference evidence="6" key="1">
    <citation type="submission" date="2021-02" db="EMBL/GenBank/DDBJ databases">
        <authorList>
            <person name="Han P."/>
        </authorList>
    </citation>
    <scope>NUCLEOTIDE SEQUENCE</scope>
    <source>
        <strain evidence="6">Nitrosomonas nitrosa 18-3D</strain>
    </source>
</reference>
<evidence type="ECO:0000256" key="2">
    <source>
        <dbReference type="ARBA" id="ARBA00022723"/>
    </source>
</evidence>
<evidence type="ECO:0000313" key="6">
    <source>
        <dbReference type="EMBL" id="CAE6509757.1"/>
    </source>
</evidence>
<comment type="caution">
    <text evidence="6">The sequence shown here is derived from an EMBL/GenBank/DDBJ whole genome shotgun (WGS) entry which is preliminary data.</text>
</comment>
<protein>
    <submittedName>
        <fullName evidence="6">Cytochrome c class I</fullName>
    </submittedName>
</protein>
<dbReference type="EMBL" id="CAJNAP010000023">
    <property type="protein sequence ID" value="CAE6509757.1"/>
    <property type="molecule type" value="Genomic_DNA"/>
</dbReference>
<dbReference type="InterPro" id="IPR009056">
    <property type="entry name" value="Cyt_c-like_dom"/>
</dbReference>
<dbReference type="GO" id="GO:0009055">
    <property type="term" value="F:electron transfer activity"/>
    <property type="evidence" value="ECO:0007669"/>
    <property type="project" value="InterPro"/>
</dbReference>
<organism evidence="6 7">
    <name type="scientific">Nitrosomonas nitrosa</name>
    <dbReference type="NCBI Taxonomy" id="52442"/>
    <lineage>
        <taxon>Bacteria</taxon>
        <taxon>Pseudomonadati</taxon>
        <taxon>Pseudomonadota</taxon>
        <taxon>Betaproteobacteria</taxon>
        <taxon>Nitrosomonadales</taxon>
        <taxon>Nitrosomonadaceae</taxon>
        <taxon>Nitrosomonas</taxon>
    </lineage>
</organism>
<dbReference type="Proteomes" id="UP000601736">
    <property type="component" value="Unassembled WGS sequence"/>
</dbReference>
<evidence type="ECO:0000256" key="1">
    <source>
        <dbReference type="ARBA" id="ARBA00022617"/>
    </source>
</evidence>
<proteinExistence type="predicted"/>
<keyword evidence="1 4" id="KW-0349">Heme</keyword>
<name>A0A8H8Z0B5_9PROT</name>
<evidence type="ECO:0000256" key="3">
    <source>
        <dbReference type="ARBA" id="ARBA00023004"/>
    </source>
</evidence>
<dbReference type="Pfam" id="PF13442">
    <property type="entry name" value="Cytochrome_CBB3"/>
    <property type="match status" value="1"/>
</dbReference>
<keyword evidence="3 4" id="KW-0408">Iron</keyword>
<dbReference type="InterPro" id="IPR036909">
    <property type="entry name" value="Cyt_c-like_dom_sf"/>
</dbReference>
<dbReference type="GO" id="GO:0020037">
    <property type="term" value="F:heme binding"/>
    <property type="evidence" value="ECO:0007669"/>
    <property type="project" value="InterPro"/>
</dbReference>
<accession>A0A8H8Z0B5</accession>
<dbReference type="Gene3D" id="1.10.760.10">
    <property type="entry name" value="Cytochrome c-like domain"/>
    <property type="match status" value="1"/>
</dbReference>
<evidence type="ECO:0000313" key="7">
    <source>
        <dbReference type="Proteomes" id="UP000601736"/>
    </source>
</evidence>
<gene>
    <name evidence="6" type="ORF">NMYAN_30217</name>
</gene>
<sequence>MVDSSVWSFGYTKSGESEMKKMNIGLILSLLIILVGCGKSNDYAPGADDSGERIFSTACTECHKPLSQDVAMLLSEKMANKEAIINKVQTGSMRMPAFKNIQGEAADRLAEYILTHSDKNR</sequence>
<feature type="domain" description="Cytochrome c" evidence="5">
    <location>
        <begin position="46"/>
        <end position="117"/>
    </location>
</feature>
<dbReference type="AlphaFoldDB" id="A0A8H8Z0B5"/>